<keyword evidence="5 7" id="KW-1133">Transmembrane helix</keyword>
<evidence type="ECO:0000313" key="9">
    <source>
        <dbReference type="Proteomes" id="UP000322181"/>
    </source>
</evidence>
<keyword evidence="3 7" id="KW-1003">Cell membrane</keyword>
<evidence type="ECO:0000256" key="1">
    <source>
        <dbReference type="ARBA" id="ARBA00004651"/>
    </source>
</evidence>
<comment type="caution">
    <text evidence="8">The sequence shown here is derived from an EMBL/GenBank/DDBJ whole genome shotgun (WGS) entry which is preliminary data.</text>
</comment>
<evidence type="ECO:0000256" key="4">
    <source>
        <dbReference type="ARBA" id="ARBA00022692"/>
    </source>
</evidence>
<comment type="similarity">
    <text evidence="2 7">Belongs to the FliR/MopE/SpaR family.</text>
</comment>
<dbReference type="PRINTS" id="PR00953">
    <property type="entry name" value="TYPE3IMRPROT"/>
</dbReference>
<dbReference type="NCBIfam" id="TIGR01401">
    <property type="entry name" value="fliR_like_III"/>
    <property type="match status" value="1"/>
</dbReference>
<reference evidence="8 9" key="1">
    <citation type="submission" date="2019-09" db="EMBL/GenBank/DDBJ databases">
        <title>Draft genome sequence of various Type strains from the CCUG.</title>
        <authorList>
            <person name="Pineiro-Iglesias B."/>
            <person name="Tunovic T."/>
            <person name="Unosson C."/>
            <person name="Inganas E."/>
            <person name="Ohlen M."/>
            <person name="Cardew S."/>
            <person name="Jensie-Markopoulos S."/>
            <person name="Salva-Serra F."/>
            <person name="Jaen-Luchoro D."/>
            <person name="Karlsson R."/>
            <person name="Svensson-Stadler L."/>
            <person name="Chun J."/>
            <person name="Moore E."/>
        </authorList>
    </citation>
    <scope>NUCLEOTIDE SEQUENCE [LARGE SCALE GENOMIC DNA]</scope>
    <source>
        <strain evidence="8 9">CCUG 53682T</strain>
    </source>
</reference>
<dbReference type="Pfam" id="PF01311">
    <property type="entry name" value="Bac_export_1"/>
    <property type="match status" value="1"/>
</dbReference>
<feature type="transmembrane region" description="Helical" evidence="7">
    <location>
        <begin position="132"/>
        <end position="157"/>
    </location>
</feature>
<dbReference type="PANTHER" id="PTHR30065:SF1">
    <property type="entry name" value="SURFACE PRESENTATION OF ANTIGENS PROTEIN SPAR"/>
    <property type="match status" value="1"/>
</dbReference>
<gene>
    <name evidence="8" type="ORF">F4V73_08345</name>
</gene>
<evidence type="ECO:0000313" key="8">
    <source>
        <dbReference type="EMBL" id="KAA8717822.1"/>
    </source>
</evidence>
<dbReference type="GO" id="GO:0005886">
    <property type="term" value="C:plasma membrane"/>
    <property type="evidence" value="ECO:0007669"/>
    <property type="project" value="UniProtKB-SubCell"/>
</dbReference>
<evidence type="ECO:0000256" key="5">
    <source>
        <dbReference type="ARBA" id="ARBA00022989"/>
    </source>
</evidence>
<evidence type="ECO:0000256" key="3">
    <source>
        <dbReference type="ARBA" id="ARBA00022475"/>
    </source>
</evidence>
<keyword evidence="6 7" id="KW-0472">Membrane</keyword>
<sequence>MMVFTDLIYPFFTSLFLALPRLYGFFLLLPMMNKSLFGHRLINHAIVLSLGFLIRQHLPTPLPEMSTWFFFFIIIKEFFTGLLFGVIAVIPFWAMEAAGQCIDQQRGATTGNILNPLSGQQASLTGIFFSQYLILFYLTSGLFFQLIALFLRGFIWFPVFNSQFIFPATLISLFFELITLYSHAVVNFALPLIIPMYLTEIALAFVNKFAPALNVFVIAMPVKSAVALFFATGYVMIANDPLTTLIKQTFTLISTLNIPLL</sequence>
<evidence type="ECO:0000256" key="7">
    <source>
        <dbReference type="RuleBase" id="RU362072"/>
    </source>
</evidence>
<dbReference type="Proteomes" id="UP000322181">
    <property type="component" value="Unassembled WGS sequence"/>
</dbReference>
<evidence type="ECO:0000256" key="6">
    <source>
        <dbReference type="ARBA" id="ARBA00023136"/>
    </source>
</evidence>
<name>A0A5M9RC37_9GAMM</name>
<organism evidence="8 9">
    <name type="scientific">Morganella psychrotolerans</name>
    <dbReference type="NCBI Taxonomy" id="368603"/>
    <lineage>
        <taxon>Bacteria</taxon>
        <taxon>Pseudomonadati</taxon>
        <taxon>Pseudomonadota</taxon>
        <taxon>Gammaproteobacteria</taxon>
        <taxon>Enterobacterales</taxon>
        <taxon>Morganellaceae</taxon>
        <taxon>Morganella</taxon>
    </lineage>
</organism>
<dbReference type="InterPro" id="IPR002010">
    <property type="entry name" value="T3SS_IM_R"/>
</dbReference>
<feature type="transmembrane region" description="Helical" evidence="7">
    <location>
        <begin position="212"/>
        <end position="237"/>
    </location>
</feature>
<dbReference type="EMBL" id="VXKB01000001">
    <property type="protein sequence ID" value="KAA8717822.1"/>
    <property type="molecule type" value="Genomic_DNA"/>
</dbReference>
<accession>A0A5M9RC37</accession>
<dbReference type="GO" id="GO:0006605">
    <property type="term" value="P:protein targeting"/>
    <property type="evidence" value="ECO:0007669"/>
    <property type="project" value="UniProtKB-UniRule"/>
</dbReference>
<dbReference type="InterPro" id="IPR006304">
    <property type="entry name" value="T3SS_SpaR/YscT"/>
</dbReference>
<feature type="transmembrane region" description="Helical" evidence="7">
    <location>
        <begin position="70"/>
        <end position="94"/>
    </location>
</feature>
<dbReference type="RefSeq" id="WP_150384787.1">
    <property type="nucleotide sequence ID" value="NZ_BAAAFS010000001.1"/>
</dbReference>
<protein>
    <submittedName>
        <fullName evidence="8">EscT/YscT/HrcT family type III secretion system export apparatus protein</fullName>
    </submittedName>
</protein>
<dbReference type="PANTHER" id="PTHR30065">
    <property type="entry name" value="FLAGELLAR BIOSYNTHETIC PROTEIN FLIR"/>
    <property type="match status" value="1"/>
</dbReference>
<evidence type="ECO:0000256" key="2">
    <source>
        <dbReference type="ARBA" id="ARBA00009772"/>
    </source>
</evidence>
<comment type="subcellular location">
    <subcellularLocation>
        <location evidence="1 7">Cell membrane</location>
        <topology evidence="1 7">Multi-pass membrane protein</topology>
    </subcellularLocation>
</comment>
<dbReference type="AlphaFoldDB" id="A0A5M9RC37"/>
<proteinExistence type="inferred from homology"/>
<feature type="transmembrane region" description="Helical" evidence="7">
    <location>
        <begin position="7"/>
        <end position="29"/>
    </location>
</feature>
<feature type="transmembrane region" description="Helical" evidence="7">
    <location>
        <begin position="163"/>
        <end position="181"/>
    </location>
</feature>
<feature type="transmembrane region" description="Helical" evidence="7">
    <location>
        <begin position="188"/>
        <end position="206"/>
    </location>
</feature>
<keyword evidence="4 7" id="KW-0812">Transmembrane</keyword>